<reference evidence="3 4" key="1">
    <citation type="submission" date="2019-07" db="EMBL/GenBank/DDBJ databases">
        <title>Genome sequencing for Ferrovibrio sp. K5.</title>
        <authorList>
            <person name="Park S.-J."/>
        </authorList>
    </citation>
    <scope>NUCLEOTIDE SEQUENCE [LARGE SCALE GENOMIC DNA]</scope>
    <source>
        <strain evidence="3 4">K5</strain>
    </source>
</reference>
<dbReference type="KEGG" id="fer:FNB15_12085"/>
<evidence type="ECO:0000313" key="4">
    <source>
        <dbReference type="Proteomes" id="UP000317496"/>
    </source>
</evidence>
<dbReference type="AlphaFoldDB" id="A0A516H2F7"/>
<proteinExistence type="predicted"/>
<dbReference type="Gene3D" id="3.30.9.10">
    <property type="entry name" value="D-Amino Acid Oxidase, subunit A, domain 2"/>
    <property type="match status" value="1"/>
</dbReference>
<dbReference type="PANTHER" id="PTHR13847:SF287">
    <property type="entry name" value="FAD-DEPENDENT OXIDOREDUCTASE DOMAIN-CONTAINING PROTEIN 1"/>
    <property type="match status" value="1"/>
</dbReference>
<accession>A0A516H2F7</accession>
<dbReference type="Pfam" id="PF01266">
    <property type="entry name" value="DAO"/>
    <property type="match status" value="1"/>
</dbReference>
<keyword evidence="4" id="KW-1185">Reference proteome</keyword>
<evidence type="ECO:0000256" key="1">
    <source>
        <dbReference type="ARBA" id="ARBA00023002"/>
    </source>
</evidence>
<dbReference type="InterPro" id="IPR006076">
    <property type="entry name" value="FAD-dep_OxRdtase"/>
</dbReference>
<name>A0A516H2F7_9PROT</name>
<dbReference type="SUPFAM" id="SSF51905">
    <property type="entry name" value="FAD/NAD(P)-binding domain"/>
    <property type="match status" value="1"/>
</dbReference>
<sequence length="377" mass="39760">MTDRFDVVIIGGGIAGAGAGYELARAGKKVVLLERESQPGYHTTGRSAALFSETYGNAPIRALTVASRDFLMNPPAGFASVPILTPRGALHIGSTAQSAELDAKFADMRKLVPTVKRLGAAETQALMPILKPEAVSGGALSEPDAMDIEVHALHNGFLRGMTAAGGRMITDAEVTGITRTGADWQVKSSKGVFVAPVVINAAGAWSDVVAGMAGVKPVGLKPKRRTAVTFDPPNGVDIHAWPMVIDADEQWYFKPDAGRILLSPCDETDSDPTDAQPDEMDIAIAVDRLETVSNLQVRRLAAKWAGLRSFVDDRTVVCGFDAEKPGFFWLSAQGGYGIQTSAAMARVAGALAQGHGLPQDVADLGVTETDLSPARLR</sequence>
<dbReference type="EMBL" id="CP041636">
    <property type="protein sequence ID" value="QDO97962.1"/>
    <property type="molecule type" value="Genomic_DNA"/>
</dbReference>
<dbReference type="Gene3D" id="3.50.50.60">
    <property type="entry name" value="FAD/NAD(P)-binding domain"/>
    <property type="match status" value="1"/>
</dbReference>
<organism evidence="3 4">
    <name type="scientific">Ferrovibrio terrae</name>
    <dbReference type="NCBI Taxonomy" id="2594003"/>
    <lineage>
        <taxon>Bacteria</taxon>
        <taxon>Pseudomonadati</taxon>
        <taxon>Pseudomonadota</taxon>
        <taxon>Alphaproteobacteria</taxon>
        <taxon>Rhodospirillales</taxon>
        <taxon>Rhodospirillaceae</taxon>
        <taxon>Ferrovibrio</taxon>
    </lineage>
</organism>
<evidence type="ECO:0000259" key="2">
    <source>
        <dbReference type="Pfam" id="PF01266"/>
    </source>
</evidence>
<dbReference type="GO" id="GO:0016491">
    <property type="term" value="F:oxidoreductase activity"/>
    <property type="evidence" value="ECO:0007669"/>
    <property type="project" value="UniProtKB-KW"/>
</dbReference>
<evidence type="ECO:0000313" key="3">
    <source>
        <dbReference type="EMBL" id="QDO97962.1"/>
    </source>
</evidence>
<dbReference type="Proteomes" id="UP000317496">
    <property type="component" value="Chromosome"/>
</dbReference>
<dbReference type="InterPro" id="IPR036188">
    <property type="entry name" value="FAD/NAD-bd_sf"/>
</dbReference>
<dbReference type="GO" id="GO:0005737">
    <property type="term" value="C:cytoplasm"/>
    <property type="evidence" value="ECO:0007669"/>
    <property type="project" value="TreeGrafter"/>
</dbReference>
<dbReference type="RefSeq" id="WP_144068943.1">
    <property type="nucleotide sequence ID" value="NZ_CP041636.1"/>
</dbReference>
<gene>
    <name evidence="3" type="ORF">FNB15_12085</name>
</gene>
<feature type="domain" description="FAD dependent oxidoreductase" evidence="2">
    <location>
        <begin position="6"/>
        <end position="349"/>
    </location>
</feature>
<protein>
    <submittedName>
        <fullName evidence="3">FAD-binding oxidoreductase</fullName>
    </submittedName>
</protein>
<dbReference type="PANTHER" id="PTHR13847">
    <property type="entry name" value="SARCOSINE DEHYDROGENASE-RELATED"/>
    <property type="match status" value="1"/>
</dbReference>
<dbReference type="OrthoDB" id="7421214at2"/>
<keyword evidence="1" id="KW-0560">Oxidoreductase</keyword>